<dbReference type="GO" id="GO:0005737">
    <property type="term" value="C:cytoplasm"/>
    <property type="evidence" value="ECO:0007669"/>
    <property type="project" value="TreeGrafter"/>
</dbReference>
<dbReference type="Proteomes" id="UP000179243">
    <property type="component" value="Unassembled WGS sequence"/>
</dbReference>
<dbReference type="Pfam" id="PF01795">
    <property type="entry name" value="Methyltransf_5"/>
    <property type="match status" value="1"/>
</dbReference>
<keyword evidence="1" id="KW-0808">Transferase</keyword>
<proteinExistence type="predicted"/>
<name>A0A1F7FCK4_UNCRA</name>
<evidence type="ECO:0000313" key="2">
    <source>
        <dbReference type="Proteomes" id="UP000179243"/>
    </source>
</evidence>
<dbReference type="SUPFAM" id="SSF53335">
    <property type="entry name" value="S-adenosyl-L-methionine-dependent methyltransferases"/>
    <property type="match status" value="1"/>
</dbReference>
<dbReference type="GO" id="GO:0071424">
    <property type="term" value="F:rRNA (cytosine-N4-)-methyltransferase activity"/>
    <property type="evidence" value="ECO:0007669"/>
    <property type="project" value="TreeGrafter"/>
</dbReference>
<organism evidence="1 2">
    <name type="scientific">Candidatus Raymondbacteria bacterium RIFOXYD12_FULL_49_13</name>
    <dbReference type="NCBI Taxonomy" id="1817890"/>
    <lineage>
        <taxon>Bacteria</taxon>
        <taxon>Raymondiibacteriota</taxon>
    </lineage>
</organism>
<dbReference type="AlphaFoldDB" id="A0A1F7FCK4"/>
<dbReference type="InterPro" id="IPR002903">
    <property type="entry name" value="RsmH"/>
</dbReference>
<feature type="non-terminal residue" evidence="1">
    <location>
        <position position="56"/>
    </location>
</feature>
<sequence>MGENSYHIPVLVEEIMGYFSTVKNGVVVDGTLGGGGHSHALLSHFPEIRLVGLDKD</sequence>
<accession>A0A1F7FCK4</accession>
<comment type="caution">
    <text evidence="1">The sequence shown here is derived from an EMBL/GenBank/DDBJ whole genome shotgun (WGS) entry which is preliminary data.</text>
</comment>
<protein>
    <submittedName>
        <fullName evidence="1">16S rRNA (Cytosine(1402)-N(4))-methyltransferase</fullName>
    </submittedName>
</protein>
<dbReference type="EMBL" id="MFYX01000073">
    <property type="protein sequence ID" value="OGK04415.1"/>
    <property type="molecule type" value="Genomic_DNA"/>
</dbReference>
<gene>
    <name evidence="1" type="ORF">A2519_18600</name>
</gene>
<dbReference type="PANTHER" id="PTHR11265:SF0">
    <property type="entry name" value="12S RRNA N4-METHYLCYTIDINE METHYLTRANSFERASE"/>
    <property type="match status" value="1"/>
</dbReference>
<dbReference type="InterPro" id="IPR029063">
    <property type="entry name" value="SAM-dependent_MTases_sf"/>
</dbReference>
<evidence type="ECO:0000313" key="1">
    <source>
        <dbReference type="EMBL" id="OGK04415.1"/>
    </source>
</evidence>
<dbReference type="GO" id="GO:0070475">
    <property type="term" value="P:rRNA base methylation"/>
    <property type="evidence" value="ECO:0007669"/>
    <property type="project" value="TreeGrafter"/>
</dbReference>
<dbReference type="Gene3D" id="3.40.50.150">
    <property type="entry name" value="Vaccinia Virus protein VP39"/>
    <property type="match status" value="1"/>
</dbReference>
<dbReference type="PANTHER" id="PTHR11265">
    <property type="entry name" value="S-ADENOSYL-METHYLTRANSFERASE MRAW"/>
    <property type="match status" value="1"/>
</dbReference>
<reference evidence="1 2" key="1">
    <citation type="journal article" date="2016" name="Nat. Commun.">
        <title>Thousands of microbial genomes shed light on interconnected biogeochemical processes in an aquifer system.</title>
        <authorList>
            <person name="Anantharaman K."/>
            <person name="Brown C.T."/>
            <person name="Hug L.A."/>
            <person name="Sharon I."/>
            <person name="Castelle C.J."/>
            <person name="Probst A.J."/>
            <person name="Thomas B.C."/>
            <person name="Singh A."/>
            <person name="Wilkins M.J."/>
            <person name="Karaoz U."/>
            <person name="Brodie E.L."/>
            <person name="Williams K.H."/>
            <person name="Hubbard S.S."/>
            <person name="Banfield J.F."/>
        </authorList>
    </citation>
    <scope>NUCLEOTIDE SEQUENCE [LARGE SCALE GENOMIC DNA]</scope>
</reference>
<keyword evidence="1" id="KW-0489">Methyltransferase</keyword>